<dbReference type="EMBL" id="JACIJS010000008">
    <property type="protein sequence ID" value="MBB5516642.1"/>
    <property type="molecule type" value="Genomic_DNA"/>
</dbReference>
<proteinExistence type="predicted"/>
<evidence type="ECO:0000313" key="2">
    <source>
        <dbReference type="EMBL" id="MBB5516642.1"/>
    </source>
</evidence>
<sequence length="69" mass="7828">MTLLAIPVWYFEQLNACWEQEPMCDGPAGLGVAILQWLFLLPVIIVVFSGVVTALWIDVFEKIENKFSN</sequence>
<keyword evidence="1" id="KW-0472">Membrane</keyword>
<protein>
    <submittedName>
        <fullName evidence="2">Uncharacterized protein</fullName>
    </submittedName>
</protein>
<comment type="caution">
    <text evidence="2">The sequence shown here is derived from an EMBL/GenBank/DDBJ whole genome shotgun (WGS) entry which is preliminary data.</text>
</comment>
<dbReference type="AlphaFoldDB" id="A0A840WSJ8"/>
<dbReference type="Proteomes" id="UP000553766">
    <property type="component" value="Unassembled WGS sequence"/>
</dbReference>
<keyword evidence="3" id="KW-1185">Reference proteome</keyword>
<name>A0A840WSJ8_9RHOB</name>
<feature type="transmembrane region" description="Helical" evidence="1">
    <location>
        <begin position="37"/>
        <end position="57"/>
    </location>
</feature>
<reference evidence="2 3" key="1">
    <citation type="submission" date="2020-08" db="EMBL/GenBank/DDBJ databases">
        <title>Genomic Encyclopedia of Type Strains, Phase IV (KMG-IV): sequencing the most valuable type-strain genomes for metagenomic binning, comparative biology and taxonomic classification.</title>
        <authorList>
            <person name="Goeker M."/>
        </authorList>
    </citation>
    <scope>NUCLEOTIDE SEQUENCE [LARGE SCALE GENOMIC DNA]</scope>
    <source>
        <strain evidence="2 3">DSM 103377</strain>
    </source>
</reference>
<dbReference type="RefSeq" id="WP_184012461.1">
    <property type="nucleotide sequence ID" value="NZ_JACIJS010000008.1"/>
</dbReference>
<evidence type="ECO:0000313" key="3">
    <source>
        <dbReference type="Proteomes" id="UP000553766"/>
    </source>
</evidence>
<evidence type="ECO:0000256" key="1">
    <source>
        <dbReference type="SAM" id="Phobius"/>
    </source>
</evidence>
<keyword evidence="1" id="KW-0812">Transmembrane</keyword>
<gene>
    <name evidence="2" type="ORF">FHS89_002682</name>
</gene>
<keyword evidence="1" id="KW-1133">Transmembrane helix</keyword>
<organism evidence="2 3">
    <name type="scientific">Rubricella aquisinus</name>
    <dbReference type="NCBI Taxonomy" id="2028108"/>
    <lineage>
        <taxon>Bacteria</taxon>
        <taxon>Pseudomonadati</taxon>
        <taxon>Pseudomonadota</taxon>
        <taxon>Alphaproteobacteria</taxon>
        <taxon>Rhodobacterales</taxon>
        <taxon>Paracoccaceae</taxon>
        <taxon>Rubricella</taxon>
    </lineage>
</organism>
<accession>A0A840WSJ8</accession>